<evidence type="ECO:0000259" key="5">
    <source>
        <dbReference type="Pfam" id="PF08386"/>
    </source>
</evidence>
<evidence type="ECO:0000256" key="2">
    <source>
        <dbReference type="ARBA" id="ARBA00022801"/>
    </source>
</evidence>
<evidence type="ECO:0000313" key="6">
    <source>
        <dbReference type="EMBL" id="QJF51622.1"/>
    </source>
</evidence>
<sequence>MRMKRIPQLFSFVLICLSPVPAFSQAVSIEAIPCPNPLPYESEVEGETYECHAVIVPENHDAPGDRTVELVSLRLKSTSLSPMPDPVVYLSGGPGSSALHELTLPTLFLNMQAMRQRRDVIFYDQRGTGHSQILTCGPFNAATGVVGELYPQVSIEELEAASSAVGMTLSLALCASGMGAVGVDMSQYNSVASARDVQAIVTALGYTGDYNLYGTSYGTRLALNALRSTPENVRAVILDGTVTPDTPNTALTSARIQEQYDSIFKACAASEYCNGNFPDLRNRFITTLKQLTEEPLVFDPPMVPHQLLRSRFTVIEQIEPSFFGGFGKITNDGAQGGFAAFLPFIIKALEERDTDALRKILGGPPPEENTQVAIVATPDDALVADDIFLAPSIDLILGYAERTSADTDSHLSDDWVEMIVNQFRERLEAGETQAEVIRDFVDFTLLPLGGTDRTVLEEFARSHLKPEAGAVSAALVNEMTRQDVRKTMWAIQDIAMVMSGAPERSGGIAFGILFGINCPEDIKHTPDQVAIDQIANAPYPGIFMQDVETYRNFRFACQFFPDRFSKDEMMSPVVSDKPALIFQEALDSQTNLSLGYKALETLANGVLLEWGSEGHVITGRSPDGCAGAIAAAFLDRPSSPPDFSCSKAPYYKIPWEKAAAKLE</sequence>
<dbReference type="InterPro" id="IPR029058">
    <property type="entry name" value="AB_hydrolase_fold"/>
</dbReference>
<dbReference type="Pfam" id="PF00561">
    <property type="entry name" value="Abhydrolase_1"/>
    <property type="match status" value="1"/>
</dbReference>
<proteinExistence type="inferred from homology"/>
<dbReference type="InterPro" id="IPR051601">
    <property type="entry name" value="Serine_prot/Carboxylest_S33"/>
</dbReference>
<evidence type="ECO:0000256" key="1">
    <source>
        <dbReference type="ARBA" id="ARBA00010088"/>
    </source>
</evidence>
<feature type="domain" description="Peptidase S33 tripeptidyl aminopeptidase-like C-terminal" evidence="5">
    <location>
        <begin position="556"/>
        <end position="644"/>
    </location>
</feature>
<accession>A0A858SUW6</accession>
<gene>
    <name evidence="6" type="ORF">G3256_10850</name>
</gene>
<keyword evidence="3" id="KW-0732">Signal</keyword>
<feature type="chain" id="PRO_5032924246" evidence="3">
    <location>
        <begin position="25"/>
        <end position="663"/>
    </location>
</feature>
<feature type="signal peptide" evidence="3">
    <location>
        <begin position="1"/>
        <end position="24"/>
    </location>
</feature>
<dbReference type="PANTHER" id="PTHR43248">
    <property type="entry name" value="2-SUCCINYL-6-HYDROXY-2,4-CYCLOHEXADIENE-1-CARBOXYLATE SYNTHASE"/>
    <property type="match status" value="1"/>
</dbReference>
<reference evidence="6 7" key="1">
    <citation type="submission" date="2020-02" db="EMBL/GenBank/DDBJ databases">
        <title>Genome sequence of Roseobacter ponti.</title>
        <authorList>
            <person name="Hollensteiner J."/>
            <person name="Schneider D."/>
            <person name="Poehlein A."/>
            <person name="Daniel R."/>
        </authorList>
    </citation>
    <scope>NUCLEOTIDE SEQUENCE [LARGE SCALE GENOMIC DNA]</scope>
    <source>
        <strain evidence="6 7">DSM 106830</strain>
    </source>
</reference>
<dbReference type="AlphaFoldDB" id="A0A858SUW6"/>
<dbReference type="KEGG" id="rpon:G3256_10850"/>
<dbReference type="GO" id="GO:0016787">
    <property type="term" value="F:hydrolase activity"/>
    <property type="evidence" value="ECO:0007669"/>
    <property type="project" value="UniProtKB-KW"/>
</dbReference>
<comment type="similarity">
    <text evidence="1">Belongs to the peptidase S33 family.</text>
</comment>
<dbReference type="Gene3D" id="3.40.50.1820">
    <property type="entry name" value="alpha/beta hydrolase"/>
    <property type="match status" value="1"/>
</dbReference>
<evidence type="ECO:0000313" key="7">
    <source>
        <dbReference type="Proteomes" id="UP000503308"/>
    </source>
</evidence>
<evidence type="ECO:0000259" key="4">
    <source>
        <dbReference type="Pfam" id="PF00561"/>
    </source>
</evidence>
<keyword evidence="7" id="KW-1185">Reference proteome</keyword>
<dbReference type="InterPro" id="IPR013595">
    <property type="entry name" value="Pept_S33_TAP-like_C"/>
</dbReference>
<organism evidence="6 7">
    <name type="scientific">Roseobacter ponti</name>
    <dbReference type="NCBI Taxonomy" id="1891787"/>
    <lineage>
        <taxon>Bacteria</taxon>
        <taxon>Pseudomonadati</taxon>
        <taxon>Pseudomonadota</taxon>
        <taxon>Alphaproteobacteria</taxon>
        <taxon>Rhodobacterales</taxon>
        <taxon>Roseobacteraceae</taxon>
        <taxon>Roseobacter</taxon>
    </lineage>
</organism>
<name>A0A858SUW6_9RHOB</name>
<dbReference type="EMBL" id="CP048788">
    <property type="protein sequence ID" value="QJF51622.1"/>
    <property type="molecule type" value="Genomic_DNA"/>
</dbReference>
<protein>
    <submittedName>
        <fullName evidence="6">Alpha/beta hydrolase</fullName>
    </submittedName>
</protein>
<dbReference type="InterPro" id="IPR000073">
    <property type="entry name" value="AB_hydrolase_1"/>
</dbReference>
<dbReference type="SUPFAM" id="SSF53474">
    <property type="entry name" value="alpha/beta-Hydrolases"/>
    <property type="match status" value="1"/>
</dbReference>
<dbReference type="RefSeq" id="WP_169640839.1">
    <property type="nucleotide sequence ID" value="NZ_CP048788.1"/>
</dbReference>
<keyword evidence="2 6" id="KW-0378">Hydrolase</keyword>
<dbReference type="Pfam" id="PF08386">
    <property type="entry name" value="Abhydrolase_4"/>
    <property type="match status" value="1"/>
</dbReference>
<feature type="domain" description="AB hydrolase-1" evidence="4">
    <location>
        <begin position="86"/>
        <end position="247"/>
    </location>
</feature>
<dbReference type="Proteomes" id="UP000503308">
    <property type="component" value="Chromosome"/>
</dbReference>
<evidence type="ECO:0000256" key="3">
    <source>
        <dbReference type="SAM" id="SignalP"/>
    </source>
</evidence>